<keyword evidence="2" id="KW-1185">Reference proteome</keyword>
<accession>A0AAU9JH71</accession>
<name>A0AAU9JH71_9CILI</name>
<organism evidence="1 2">
    <name type="scientific">Blepharisma stoltei</name>
    <dbReference type="NCBI Taxonomy" id="1481888"/>
    <lineage>
        <taxon>Eukaryota</taxon>
        <taxon>Sar</taxon>
        <taxon>Alveolata</taxon>
        <taxon>Ciliophora</taxon>
        <taxon>Postciliodesmatophora</taxon>
        <taxon>Heterotrichea</taxon>
        <taxon>Heterotrichida</taxon>
        <taxon>Blepharismidae</taxon>
        <taxon>Blepharisma</taxon>
    </lineage>
</organism>
<sequence>MTEKKCFEPGCINEVGYSCNCSSPETLLCNEHTGEHVNSPNRAHNLKSIFMHPCEGTKEAILEFLTRENSKYTELKRKIIDSFPNWEKDLGDFTSKLECFSGEINYFFAKISQVSKRLKSDQDPILGLLSLQPQEAIEKIKLMTITSRDWYKGAMLFYILNQKLENLNRSFFTEICGTYLKKRNMQNTPEIHNKTSMPTIIEPVNVKDSISLIINEDNESLKGLQSISKPIKNNLENEISLLNSQKSTASKDLINKSKETESALNVIDTLRNKTAEILSRPNNPELEINFRTTAQKFRQILIWMTRH</sequence>
<comment type="caution">
    <text evidence="1">The sequence shown here is derived from an EMBL/GenBank/DDBJ whole genome shotgun (WGS) entry which is preliminary data.</text>
</comment>
<gene>
    <name evidence="1" type="ORF">BSTOLATCC_MIC25377</name>
</gene>
<evidence type="ECO:0000313" key="2">
    <source>
        <dbReference type="Proteomes" id="UP001162131"/>
    </source>
</evidence>
<evidence type="ECO:0000313" key="1">
    <source>
        <dbReference type="EMBL" id="CAG9320142.1"/>
    </source>
</evidence>
<proteinExistence type="predicted"/>
<reference evidence="1" key="1">
    <citation type="submission" date="2021-09" db="EMBL/GenBank/DDBJ databases">
        <authorList>
            <consortium name="AG Swart"/>
            <person name="Singh M."/>
            <person name="Singh A."/>
            <person name="Seah K."/>
            <person name="Emmerich C."/>
        </authorList>
    </citation>
    <scope>NUCLEOTIDE SEQUENCE</scope>
    <source>
        <strain evidence="1">ATCC30299</strain>
    </source>
</reference>
<dbReference type="AlphaFoldDB" id="A0AAU9JH71"/>
<dbReference type="EMBL" id="CAJZBQ010000024">
    <property type="protein sequence ID" value="CAG9320142.1"/>
    <property type="molecule type" value="Genomic_DNA"/>
</dbReference>
<dbReference type="Proteomes" id="UP001162131">
    <property type="component" value="Unassembled WGS sequence"/>
</dbReference>
<protein>
    <submittedName>
        <fullName evidence="1">Uncharacterized protein</fullName>
    </submittedName>
</protein>